<protein>
    <recommendedName>
        <fullName evidence="8">Presenilin</fullName>
        <ecNumber evidence="8">3.4.23.-</ecNumber>
    </recommendedName>
</protein>
<dbReference type="Pfam" id="PF01080">
    <property type="entry name" value="Presenilin"/>
    <property type="match status" value="1"/>
</dbReference>
<evidence type="ECO:0000256" key="8">
    <source>
        <dbReference type="RuleBase" id="RU361148"/>
    </source>
</evidence>
<sequence length="505" mass="55738">MPSEAIVNEGSVEVNSSARSRPQVQNPPRTNNTSASSGEDEELMYGAKHVIMLFVPVTLCMMVVVATMNSVSYYSLEESSNFVYAPFQDKTASTGTKVWQSAANAGIIMCAVIVMTVLLLLLYKYRCYKIINGWLVCSSVMMLFFFSYMYLQQVLRAYNVPLDYITVTILVWNFGIGGLVCIHWKGPLLLQQAYLIMISALVALIFIKWLPDWTTWAVLGVMVIWDLVAVLCPKGPLRMLVETAQSRNEAIFPALIYSSAMVWIVTMADDGGHSKKNKKRKEGEFDNDVEEEDDDDDGGFKEHLANGVSGNSLEDSAAARSAFRALGDMTQGVQQTNLAFSENYWDVEDEPTSQRQVIPEGATGREPTEEDNAAAKTSKKKKRAKPAGGARQTQSERQRRTAVPAASEDDGELEEEKGIKLGLGDFIFYSVLVGKASSNGDWNTTLACFVSILIGLCCTLLLLAIMRKALPALPISLSFGLVFNFATSALVQPFMDKLNNEQVYI</sequence>
<feature type="compositionally biased region" description="Acidic residues" evidence="9">
    <location>
        <begin position="285"/>
        <end position="297"/>
    </location>
</feature>
<keyword evidence="7 8" id="KW-0472">Membrane</keyword>
<reference evidence="10" key="1">
    <citation type="journal article" date="2023" name="G3 (Bethesda)">
        <title>A reference genome for the long-term kleptoplast-retaining sea slug Elysia crispata morphotype clarki.</title>
        <authorList>
            <person name="Eastman K.E."/>
            <person name="Pendleton A.L."/>
            <person name="Shaikh M.A."/>
            <person name="Suttiyut T."/>
            <person name="Ogas R."/>
            <person name="Tomko P."/>
            <person name="Gavelis G."/>
            <person name="Widhalm J.R."/>
            <person name="Wisecaver J.H."/>
        </authorList>
    </citation>
    <scope>NUCLEOTIDE SEQUENCE</scope>
    <source>
        <strain evidence="10">ECLA1</strain>
    </source>
</reference>
<evidence type="ECO:0000256" key="4">
    <source>
        <dbReference type="ARBA" id="ARBA00022976"/>
    </source>
</evidence>
<feature type="transmembrane region" description="Helical" evidence="8">
    <location>
        <begin position="130"/>
        <end position="150"/>
    </location>
</feature>
<dbReference type="GO" id="GO:0007219">
    <property type="term" value="P:Notch signaling pathway"/>
    <property type="evidence" value="ECO:0007669"/>
    <property type="project" value="UniProtKB-KW"/>
</dbReference>
<dbReference type="PANTHER" id="PTHR10202:SF13">
    <property type="entry name" value="PRESENILIN HOMOLOG"/>
    <property type="match status" value="1"/>
</dbReference>
<feature type="transmembrane region" description="Helical" evidence="8">
    <location>
        <begin position="162"/>
        <end position="182"/>
    </location>
</feature>
<dbReference type="GO" id="GO:0070765">
    <property type="term" value="C:gamma-secretase complex"/>
    <property type="evidence" value="ECO:0007669"/>
    <property type="project" value="TreeGrafter"/>
</dbReference>
<feature type="transmembrane region" description="Helical" evidence="8">
    <location>
        <begin position="189"/>
        <end position="207"/>
    </location>
</feature>
<evidence type="ECO:0000313" key="10">
    <source>
        <dbReference type="EMBL" id="KAK3790266.1"/>
    </source>
</evidence>
<dbReference type="GO" id="GO:0005789">
    <property type="term" value="C:endoplasmic reticulum membrane"/>
    <property type="evidence" value="ECO:0007669"/>
    <property type="project" value="UniProtKB-SubCell"/>
</dbReference>
<dbReference type="AlphaFoldDB" id="A0AAE1ANB9"/>
<organism evidence="10 11">
    <name type="scientific">Elysia crispata</name>
    <name type="common">lettuce slug</name>
    <dbReference type="NCBI Taxonomy" id="231223"/>
    <lineage>
        <taxon>Eukaryota</taxon>
        <taxon>Metazoa</taxon>
        <taxon>Spiralia</taxon>
        <taxon>Lophotrochozoa</taxon>
        <taxon>Mollusca</taxon>
        <taxon>Gastropoda</taxon>
        <taxon>Heterobranchia</taxon>
        <taxon>Euthyneura</taxon>
        <taxon>Panpulmonata</taxon>
        <taxon>Sacoglossa</taxon>
        <taxon>Placobranchoidea</taxon>
        <taxon>Plakobranchidae</taxon>
        <taxon>Elysia</taxon>
    </lineage>
</organism>
<proteinExistence type="inferred from homology"/>
<dbReference type="PRINTS" id="PR01072">
    <property type="entry name" value="PRESENILIN"/>
</dbReference>
<dbReference type="PANTHER" id="PTHR10202">
    <property type="entry name" value="PRESENILIN"/>
    <property type="match status" value="1"/>
</dbReference>
<dbReference type="GO" id="GO:0000139">
    <property type="term" value="C:Golgi membrane"/>
    <property type="evidence" value="ECO:0007669"/>
    <property type="project" value="UniProtKB-SubCell"/>
</dbReference>
<feature type="transmembrane region" description="Helical" evidence="8">
    <location>
        <begin position="472"/>
        <end position="491"/>
    </location>
</feature>
<comment type="caution">
    <text evidence="10">The sequence shown here is derived from an EMBL/GenBank/DDBJ whole genome shotgun (WGS) entry which is preliminary data.</text>
</comment>
<keyword evidence="11" id="KW-1185">Reference proteome</keyword>
<feature type="region of interest" description="Disordered" evidence="9">
    <location>
        <begin position="272"/>
        <end position="313"/>
    </location>
</feature>
<dbReference type="Proteomes" id="UP001283361">
    <property type="component" value="Unassembled WGS sequence"/>
</dbReference>
<dbReference type="EMBL" id="JAWDGP010001550">
    <property type="protein sequence ID" value="KAK3790266.1"/>
    <property type="molecule type" value="Genomic_DNA"/>
</dbReference>
<keyword evidence="8" id="KW-0645">Protease</keyword>
<comment type="similarity">
    <text evidence="1 8">Belongs to the peptidase A22A family.</text>
</comment>
<dbReference type="InterPro" id="IPR042524">
    <property type="entry name" value="Presenilin_C"/>
</dbReference>
<feature type="transmembrane region" description="Helical" evidence="8">
    <location>
        <begin position="50"/>
        <end position="74"/>
    </location>
</feature>
<evidence type="ECO:0000256" key="7">
    <source>
        <dbReference type="ARBA" id="ARBA00023136"/>
    </source>
</evidence>
<dbReference type="GO" id="GO:0006509">
    <property type="term" value="P:membrane protein ectodomain proteolysis"/>
    <property type="evidence" value="ECO:0007669"/>
    <property type="project" value="TreeGrafter"/>
</dbReference>
<gene>
    <name evidence="10" type="ORF">RRG08_034829</name>
</gene>
<dbReference type="GO" id="GO:0016485">
    <property type="term" value="P:protein processing"/>
    <property type="evidence" value="ECO:0007669"/>
    <property type="project" value="InterPro"/>
</dbReference>
<comment type="domain">
    <text evidence="8">The PAL motif is required for normal active site conformation.</text>
</comment>
<evidence type="ECO:0000256" key="2">
    <source>
        <dbReference type="ARBA" id="ARBA00022692"/>
    </source>
</evidence>
<evidence type="ECO:0000256" key="6">
    <source>
        <dbReference type="ARBA" id="ARBA00023034"/>
    </source>
</evidence>
<feature type="transmembrane region" description="Helical" evidence="8">
    <location>
        <begin position="445"/>
        <end position="466"/>
    </location>
</feature>
<evidence type="ECO:0000256" key="1">
    <source>
        <dbReference type="ARBA" id="ARBA00008604"/>
    </source>
</evidence>
<dbReference type="GO" id="GO:0055074">
    <property type="term" value="P:calcium ion homeostasis"/>
    <property type="evidence" value="ECO:0007669"/>
    <property type="project" value="TreeGrafter"/>
</dbReference>
<dbReference type="EC" id="3.4.23.-" evidence="8"/>
<keyword evidence="2 8" id="KW-0812">Transmembrane</keyword>
<keyword evidence="4 8" id="KW-0914">Notch signaling pathway</keyword>
<comment type="subunit">
    <text evidence="8">Homodimer.</text>
</comment>
<dbReference type="InterPro" id="IPR006639">
    <property type="entry name" value="Preselin/SPP"/>
</dbReference>
<keyword evidence="5 8" id="KW-1133">Transmembrane helix</keyword>
<feature type="region of interest" description="Disordered" evidence="9">
    <location>
        <begin position="1"/>
        <end position="38"/>
    </location>
</feature>
<dbReference type="Gene3D" id="1.10.472.100">
    <property type="entry name" value="Presenilin"/>
    <property type="match status" value="1"/>
</dbReference>
<evidence type="ECO:0000256" key="5">
    <source>
        <dbReference type="ARBA" id="ARBA00022989"/>
    </source>
</evidence>
<dbReference type="InterPro" id="IPR001108">
    <property type="entry name" value="Peptidase_A22A"/>
</dbReference>
<comment type="subcellular location">
    <subcellularLocation>
        <location evidence="8">Endoplasmic reticulum membrane</location>
        <topology evidence="8">Multi-pass membrane protein</topology>
    </subcellularLocation>
    <subcellularLocation>
        <location evidence="8">Golgi apparatus membrane</location>
        <topology evidence="8">Multi-pass membrane protein</topology>
    </subcellularLocation>
</comment>
<evidence type="ECO:0000313" key="11">
    <source>
        <dbReference type="Proteomes" id="UP001283361"/>
    </source>
</evidence>
<dbReference type="GO" id="GO:0034205">
    <property type="term" value="P:amyloid-beta formation"/>
    <property type="evidence" value="ECO:0007669"/>
    <property type="project" value="TreeGrafter"/>
</dbReference>
<feature type="compositionally biased region" description="Polar residues" evidence="9">
    <location>
        <begin position="13"/>
        <end position="37"/>
    </location>
</feature>
<feature type="transmembrane region" description="Helical" evidence="8">
    <location>
        <begin position="213"/>
        <end position="232"/>
    </location>
</feature>
<keyword evidence="6 8" id="KW-0333">Golgi apparatus</keyword>
<evidence type="ECO:0000256" key="3">
    <source>
        <dbReference type="ARBA" id="ARBA00022824"/>
    </source>
</evidence>
<feature type="transmembrane region" description="Helical" evidence="8">
    <location>
        <begin position="102"/>
        <end position="123"/>
    </location>
</feature>
<dbReference type="FunFam" id="1.10.472.100:FF:000001">
    <property type="entry name" value="Presenilin"/>
    <property type="match status" value="1"/>
</dbReference>
<dbReference type="GO" id="GO:0042500">
    <property type="term" value="F:aspartic endopeptidase activity, intramembrane cleaving"/>
    <property type="evidence" value="ECO:0007669"/>
    <property type="project" value="InterPro"/>
</dbReference>
<keyword evidence="8" id="KW-0378">Hydrolase</keyword>
<accession>A0AAE1ANB9</accession>
<comment type="function">
    <text evidence="8">Probable subunit of the gamma-secretase complex, an endoprotease complex that catalyzes the intramembrane cleavage of integral membrane proteins such as Notch receptors.</text>
</comment>
<evidence type="ECO:0000256" key="9">
    <source>
        <dbReference type="SAM" id="MobiDB-lite"/>
    </source>
</evidence>
<keyword evidence="3 8" id="KW-0256">Endoplasmic reticulum</keyword>
<feature type="region of interest" description="Disordered" evidence="9">
    <location>
        <begin position="347"/>
        <end position="414"/>
    </location>
</feature>
<name>A0AAE1ANB9_9GAST</name>
<dbReference type="SMART" id="SM00730">
    <property type="entry name" value="PSN"/>
    <property type="match status" value="1"/>
</dbReference>